<organism evidence="2 3">
    <name type="scientific">Brachionus plicatilis</name>
    <name type="common">Marine rotifer</name>
    <name type="synonym">Brachionus muelleri</name>
    <dbReference type="NCBI Taxonomy" id="10195"/>
    <lineage>
        <taxon>Eukaryota</taxon>
        <taxon>Metazoa</taxon>
        <taxon>Spiralia</taxon>
        <taxon>Gnathifera</taxon>
        <taxon>Rotifera</taxon>
        <taxon>Eurotatoria</taxon>
        <taxon>Monogononta</taxon>
        <taxon>Pseudotrocha</taxon>
        <taxon>Ploima</taxon>
        <taxon>Brachionidae</taxon>
        <taxon>Brachionus</taxon>
    </lineage>
</organism>
<evidence type="ECO:0000313" key="2">
    <source>
        <dbReference type="EMBL" id="RNA26700.1"/>
    </source>
</evidence>
<dbReference type="AlphaFoldDB" id="A0A3M7RTF2"/>
<dbReference type="Proteomes" id="UP000276133">
    <property type="component" value="Unassembled WGS sequence"/>
</dbReference>
<gene>
    <name evidence="2" type="ORF">BpHYR1_042301</name>
</gene>
<keyword evidence="3" id="KW-1185">Reference proteome</keyword>
<feature type="compositionally biased region" description="Low complexity" evidence="1">
    <location>
        <begin position="127"/>
        <end position="142"/>
    </location>
</feature>
<sequence length="151" mass="17712">MFITSHQKSCLKFNILFKYSMKQFKKNGKDTRELNTQGQTTKLNHFLYLIFNRCLLDLFLNWNLFFKLKILPKIYPLFNLNNSFFSSSRIFIYNSRFNINNKDNLTLITYLASVVVELAVDSNLESFSYSSNSNKPSSSSSRSSDELRLKI</sequence>
<protein>
    <submittedName>
        <fullName evidence="2">Uncharacterized protein</fullName>
    </submittedName>
</protein>
<feature type="region of interest" description="Disordered" evidence="1">
    <location>
        <begin position="127"/>
        <end position="151"/>
    </location>
</feature>
<evidence type="ECO:0000313" key="3">
    <source>
        <dbReference type="Proteomes" id="UP000276133"/>
    </source>
</evidence>
<evidence type="ECO:0000256" key="1">
    <source>
        <dbReference type="SAM" id="MobiDB-lite"/>
    </source>
</evidence>
<comment type="caution">
    <text evidence="2">The sequence shown here is derived from an EMBL/GenBank/DDBJ whole genome shotgun (WGS) entry which is preliminary data.</text>
</comment>
<proteinExistence type="predicted"/>
<dbReference type="EMBL" id="REGN01002689">
    <property type="protein sequence ID" value="RNA26700.1"/>
    <property type="molecule type" value="Genomic_DNA"/>
</dbReference>
<accession>A0A3M7RTF2</accession>
<reference evidence="2 3" key="1">
    <citation type="journal article" date="2018" name="Sci. Rep.">
        <title>Genomic signatures of local adaptation to the degree of environmental predictability in rotifers.</title>
        <authorList>
            <person name="Franch-Gras L."/>
            <person name="Hahn C."/>
            <person name="Garcia-Roger E.M."/>
            <person name="Carmona M.J."/>
            <person name="Serra M."/>
            <person name="Gomez A."/>
        </authorList>
    </citation>
    <scope>NUCLEOTIDE SEQUENCE [LARGE SCALE GENOMIC DNA]</scope>
    <source>
        <strain evidence="2">HYR1</strain>
    </source>
</reference>
<name>A0A3M7RTF2_BRAPC</name>